<dbReference type="Pfam" id="PF12937">
    <property type="entry name" value="F-box-like"/>
    <property type="match status" value="1"/>
</dbReference>
<dbReference type="SMART" id="SM00256">
    <property type="entry name" value="FBOX"/>
    <property type="match status" value="1"/>
</dbReference>
<name>A0AAW0FNQ8_9APHY</name>
<dbReference type="Proteomes" id="UP001385951">
    <property type="component" value="Unassembled WGS sequence"/>
</dbReference>
<gene>
    <name evidence="2" type="ORF">QCA50_017965</name>
</gene>
<evidence type="ECO:0000259" key="1">
    <source>
        <dbReference type="PROSITE" id="PS50181"/>
    </source>
</evidence>
<evidence type="ECO:0000313" key="2">
    <source>
        <dbReference type="EMBL" id="KAK7679021.1"/>
    </source>
</evidence>
<comment type="caution">
    <text evidence="2">The sequence shown here is derived from an EMBL/GenBank/DDBJ whole genome shotgun (WGS) entry which is preliminary data.</text>
</comment>
<feature type="domain" description="F-box" evidence="1">
    <location>
        <begin position="3"/>
        <end position="49"/>
    </location>
</feature>
<sequence length="537" mass="60320">MPKHSILNIPPELLLIVLSHLGYRDILNCEAVSKYFNKVIKDSVEMQYLIELGADGMVDGARTTGSLPTAERLQLLLNRRARWRTLNWTNTTALSLDGVCDAYDIVGGVFAKTTGGSTAVPGARHLTAINLPTRDAPAKTTIFEDMGVQSRGFAIDPSQDLLAIVEIDDSKNPKSISIHLRTISTNTPHKMAKIHVLQFQKQGQIVDISLQIVDDIIGFFLTGYDYHALLIWNWRTGKLVLRREADRADDGVGPQNHPSDFPRLPPATWGFAFLSNRTYLINSIHGKGFIHIYSFDGDSEPDIAPILWATLAMPDIQPNTAVRYFTTNSAPFLGRENISGNPFTTDEDARVYMMCLAYEPERYYLVFMKSEFLKSLIPKQEELMSSQKYVPPVYQWEEWGPVNTRFFWCPHISFNNHIQGHRVVLSSIPPKPLPGPSSISQLGILCVLNFKVHPERVDDPCNPYTRITKETTYVVHNEEDTVSHEALFTKDVVTCLPYAISTRAGVSNYTGVMIDDERLIGISSANEAINRLDVFTF</sequence>
<dbReference type="InterPro" id="IPR001810">
    <property type="entry name" value="F-box_dom"/>
</dbReference>
<dbReference type="Gene3D" id="1.20.1280.50">
    <property type="match status" value="1"/>
</dbReference>
<dbReference type="SUPFAM" id="SSF81383">
    <property type="entry name" value="F-box domain"/>
    <property type="match status" value="1"/>
</dbReference>
<keyword evidence="3" id="KW-1185">Reference proteome</keyword>
<protein>
    <recommendedName>
        <fullName evidence="1">F-box domain-containing protein</fullName>
    </recommendedName>
</protein>
<reference evidence="2 3" key="1">
    <citation type="submission" date="2022-09" db="EMBL/GenBank/DDBJ databases">
        <authorList>
            <person name="Palmer J.M."/>
        </authorList>
    </citation>
    <scope>NUCLEOTIDE SEQUENCE [LARGE SCALE GENOMIC DNA]</scope>
    <source>
        <strain evidence="2 3">DSM 7382</strain>
    </source>
</reference>
<accession>A0AAW0FNQ8</accession>
<dbReference type="PROSITE" id="PS50181">
    <property type="entry name" value="FBOX"/>
    <property type="match status" value="1"/>
</dbReference>
<dbReference type="AlphaFoldDB" id="A0AAW0FNQ8"/>
<proteinExistence type="predicted"/>
<evidence type="ECO:0000313" key="3">
    <source>
        <dbReference type="Proteomes" id="UP001385951"/>
    </source>
</evidence>
<dbReference type="EMBL" id="JASBNA010000064">
    <property type="protein sequence ID" value="KAK7679021.1"/>
    <property type="molecule type" value="Genomic_DNA"/>
</dbReference>
<dbReference type="InterPro" id="IPR036047">
    <property type="entry name" value="F-box-like_dom_sf"/>
</dbReference>
<dbReference type="CDD" id="cd09917">
    <property type="entry name" value="F-box_SF"/>
    <property type="match status" value="1"/>
</dbReference>
<organism evidence="2 3">
    <name type="scientific">Cerrena zonata</name>
    <dbReference type="NCBI Taxonomy" id="2478898"/>
    <lineage>
        <taxon>Eukaryota</taxon>
        <taxon>Fungi</taxon>
        <taxon>Dikarya</taxon>
        <taxon>Basidiomycota</taxon>
        <taxon>Agaricomycotina</taxon>
        <taxon>Agaricomycetes</taxon>
        <taxon>Polyporales</taxon>
        <taxon>Cerrenaceae</taxon>
        <taxon>Cerrena</taxon>
    </lineage>
</organism>
<dbReference type="SUPFAM" id="SSF82171">
    <property type="entry name" value="DPP6 N-terminal domain-like"/>
    <property type="match status" value="1"/>
</dbReference>